<organism evidence="1 2">
    <name type="scientific">Halorarum salinum</name>
    <dbReference type="NCBI Taxonomy" id="2743089"/>
    <lineage>
        <taxon>Archaea</taxon>
        <taxon>Methanobacteriati</taxon>
        <taxon>Methanobacteriota</taxon>
        <taxon>Stenosarchaea group</taxon>
        <taxon>Halobacteria</taxon>
        <taxon>Halobacteriales</taxon>
        <taxon>Haloferacaceae</taxon>
        <taxon>Halorarum</taxon>
    </lineage>
</organism>
<dbReference type="Proteomes" id="UP000509626">
    <property type="component" value="Chromosome"/>
</dbReference>
<reference evidence="1 2" key="1">
    <citation type="submission" date="2020-06" db="EMBL/GenBank/DDBJ databases">
        <title>NJ-3-1, isolated from saline soil.</title>
        <authorList>
            <person name="Cui H.L."/>
            <person name="Shi X."/>
        </authorList>
    </citation>
    <scope>NUCLEOTIDE SEQUENCE [LARGE SCALE GENOMIC DNA]</scope>
    <source>
        <strain evidence="1 2">NJ-3-1</strain>
    </source>
</reference>
<dbReference type="AlphaFoldDB" id="A0A7D5QBU0"/>
<keyword evidence="2" id="KW-1185">Reference proteome</keyword>
<dbReference type="GeneID" id="56036813"/>
<dbReference type="OrthoDB" id="275508at2157"/>
<dbReference type="RefSeq" id="WP_179267725.1">
    <property type="nucleotide sequence ID" value="NZ_CP058579.1"/>
</dbReference>
<proteinExistence type="predicted"/>
<dbReference type="KEGG" id="halu:HUG12_05100"/>
<dbReference type="EMBL" id="CP058579">
    <property type="protein sequence ID" value="QLG61141.1"/>
    <property type="molecule type" value="Genomic_DNA"/>
</dbReference>
<evidence type="ECO:0000313" key="1">
    <source>
        <dbReference type="EMBL" id="QLG61141.1"/>
    </source>
</evidence>
<protein>
    <submittedName>
        <fullName evidence="1">Uncharacterized protein</fullName>
    </submittedName>
</protein>
<sequence length="104" mass="12285">MVELHWPDLGGKQVRYLDDTWELTGDVDVRESGELVAVDAKQVDDVRHRSATLYFRLQNPPASLNPGNTGVHFNRLEREDDVQHLVVRNDRRTYRYELRRMKHD</sequence>
<evidence type="ECO:0000313" key="2">
    <source>
        <dbReference type="Proteomes" id="UP000509626"/>
    </source>
</evidence>
<gene>
    <name evidence="1" type="ORF">HUG12_05100</name>
</gene>
<accession>A0A7D5QBU0</accession>
<name>A0A7D5QBU0_9EURY</name>